<evidence type="ECO:0000256" key="3">
    <source>
        <dbReference type="ARBA" id="ARBA00022723"/>
    </source>
</evidence>
<evidence type="ECO:0000259" key="11">
    <source>
        <dbReference type="SMART" id="SM00484"/>
    </source>
</evidence>
<evidence type="ECO:0000256" key="8">
    <source>
        <dbReference type="ARBA" id="ARBA00023204"/>
    </source>
</evidence>
<feature type="region of interest" description="Disordered" evidence="10">
    <location>
        <begin position="626"/>
        <end position="657"/>
    </location>
</feature>
<comment type="similarity">
    <text evidence="9">Belongs to the XPG/RAD2 endonuclease family. GEN subfamily.</text>
</comment>
<dbReference type="GO" id="GO:0006281">
    <property type="term" value="P:DNA repair"/>
    <property type="evidence" value="ECO:0007669"/>
    <property type="project" value="UniProtKB-KW"/>
</dbReference>
<dbReference type="EMBL" id="JBJQOH010000003">
    <property type="protein sequence ID" value="KAL3692512.1"/>
    <property type="molecule type" value="Genomic_DNA"/>
</dbReference>
<evidence type="ECO:0000256" key="6">
    <source>
        <dbReference type="ARBA" id="ARBA00022801"/>
    </source>
</evidence>
<evidence type="ECO:0000256" key="7">
    <source>
        <dbReference type="ARBA" id="ARBA00022842"/>
    </source>
</evidence>
<evidence type="ECO:0000313" key="13">
    <source>
        <dbReference type="EMBL" id="KAL3692512.1"/>
    </source>
</evidence>
<feature type="domain" description="XPG-I" evidence="11">
    <location>
        <begin position="131"/>
        <end position="204"/>
    </location>
</feature>
<comment type="cofactor">
    <cofactor evidence="1">
        <name>Mg(2+)</name>
        <dbReference type="ChEBI" id="CHEBI:18420"/>
    </cofactor>
</comment>
<protein>
    <recommendedName>
        <fullName evidence="15">Flap endonuclease GEN-like 1</fullName>
    </recommendedName>
</protein>
<dbReference type="PANTHER" id="PTHR11081">
    <property type="entry name" value="FLAP ENDONUCLEASE FAMILY MEMBER"/>
    <property type="match status" value="1"/>
</dbReference>
<dbReference type="Proteomes" id="UP001633002">
    <property type="component" value="Unassembled WGS sequence"/>
</dbReference>
<dbReference type="PRINTS" id="PR00853">
    <property type="entry name" value="XPGRADSUPER"/>
</dbReference>
<evidence type="ECO:0000256" key="2">
    <source>
        <dbReference type="ARBA" id="ARBA00022722"/>
    </source>
</evidence>
<dbReference type="InterPro" id="IPR036279">
    <property type="entry name" value="5-3_exonuclease_C_sf"/>
</dbReference>
<keyword evidence="14" id="KW-1185">Reference proteome</keyword>
<dbReference type="SMART" id="SM00485">
    <property type="entry name" value="XPGN"/>
    <property type="match status" value="1"/>
</dbReference>
<dbReference type="GO" id="GO:0046872">
    <property type="term" value="F:metal ion binding"/>
    <property type="evidence" value="ECO:0007669"/>
    <property type="project" value="UniProtKB-KW"/>
</dbReference>
<feature type="domain" description="XPG N-terminal" evidence="12">
    <location>
        <begin position="1"/>
        <end position="97"/>
    </location>
</feature>
<proteinExistence type="inferred from homology"/>
<keyword evidence="3" id="KW-0479">Metal-binding</keyword>
<dbReference type="SMART" id="SM00484">
    <property type="entry name" value="XPGI"/>
    <property type="match status" value="1"/>
</dbReference>
<organism evidence="13 14">
    <name type="scientific">Riccia sorocarpa</name>
    <dbReference type="NCBI Taxonomy" id="122646"/>
    <lineage>
        <taxon>Eukaryota</taxon>
        <taxon>Viridiplantae</taxon>
        <taxon>Streptophyta</taxon>
        <taxon>Embryophyta</taxon>
        <taxon>Marchantiophyta</taxon>
        <taxon>Marchantiopsida</taxon>
        <taxon>Marchantiidae</taxon>
        <taxon>Marchantiales</taxon>
        <taxon>Ricciaceae</taxon>
        <taxon>Riccia</taxon>
    </lineage>
</organism>
<evidence type="ECO:0000256" key="9">
    <source>
        <dbReference type="ARBA" id="ARBA00038112"/>
    </source>
</evidence>
<name>A0ABD3HPK2_9MARC</name>
<dbReference type="SUPFAM" id="SSF47807">
    <property type="entry name" value="5' to 3' exonuclease, C-terminal subdomain"/>
    <property type="match status" value="1"/>
</dbReference>
<dbReference type="Pfam" id="PF00752">
    <property type="entry name" value="XPG_N"/>
    <property type="match status" value="1"/>
</dbReference>
<keyword evidence="8" id="KW-0234">DNA repair</keyword>
<evidence type="ECO:0000256" key="5">
    <source>
        <dbReference type="ARBA" id="ARBA00022763"/>
    </source>
</evidence>
<reference evidence="13 14" key="1">
    <citation type="submission" date="2024-09" db="EMBL/GenBank/DDBJ databases">
        <title>Chromosome-scale assembly of Riccia sorocarpa.</title>
        <authorList>
            <person name="Paukszto L."/>
        </authorList>
    </citation>
    <scope>NUCLEOTIDE SEQUENCE [LARGE SCALE GENOMIC DNA]</scope>
    <source>
        <strain evidence="13">LP-2024</strain>
        <tissue evidence="13">Aerial parts of the thallus</tissue>
    </source>
</reference>
<keyword evidence="6" id="KW-0378">Hydrolase</keyword>
<dbReference type="SMART" id="SM00279">
    <property type="entry name" value="HhH2"/>
    <property type="match status" value="1"/>
</dbReference>
<gene>
    <name evidence="13" type="ORF">R1sor_006163</name>
</gene>
<evidence type="ECO:0000256" key="4">
    <source>
        <dbReference type="ARBA" id="ARBA00022759"/>
    </source>
</evidence>
<evidence type="ECO:0000259" key="12">
    <source>
        <dbReference type="SMART" id="SM00485"/>
    </source>
</evidence>
<dbReference type="InterPro" id="IPR006084">
    <property type="entry name" value="XPG/Rad2"/>
</dbReference>
<keyword evidence="4" id="KW-0255">Endonuclease</keyword>
<comment type="caution">
    <text evidence="13">The sequence shown here is derived from an EMBL/GenBank/DDBJ whole genome shotgun (WGS) entry which is preliminary data.</text>
</comment>
<dbReference type="InterPro" id="IPR006085">
    <property type="entry name" value="XPG_DNA_repair_N"/>
</dbReference>
<dbReference type="Pfam" id="PF00867">
    <property type="entry name" value="XPG_I"/>
    <property type="match status" value="1"/>
</dbReference>
<dbReference type="GO" id="GO:0048256">
    <property type="term" value="F:flap endonuclease activity"/>
    <property type="evidence" value="ECO:0007669"/>
    <property type="project" value="UniProtKB-ARBA"/>
</dbReference>
<evidence type="ECO:0000256" key="10">
    <source>
        <dbReference type="SAM" id="MobiDB-lite"/>
    </source>
</evidence>
<evidence type="ECO:0000256" key="1">
    <source>
        <dbReference type="ARBA" id="ARBA00001946"/>
    </source>
</evidence>
<evidence type="ECO:0000313" key="14">
    <source>
        <dbReference type="Proteomes" id="UP001633002"/>
    </source>
</evidence>
<dbReference type="AlphaFoldDB" id="A0ABD3HPK2"/>
<sequence>MGIGKGFWDELRPLARMEDLRSLRGKKLAIDLSYWLVQQQTAVKDQHVRKPHLRLTFYRVVKLVSKVGALPVFVVDGEPPALKDGVRMERFKRFCDVDEFSLPEFWTSEENCGSRNPVFEENVEDCVTLLELLGMPVLRAEGEAESLCAALNREGLVDACVSPDSDALVHGAKCVIKTLQLENKNKGPEVELYRAEDIEASMGLRREHLVALALLVGCDYAPEGVPGVGCASALRLLRCYEESEILDRLRAWGRGELSYKDEVEVEAVDNAAENRSRVSHCSKCGHPGNKKVHTRSGCQECSAASADNLTDCMPKPTDFHCSCPSCLEKAKNKTEKRLNDWWAKICHKMSTTPGFPDEEIISLFLDSEIETEEDISMYASDIDWSVPDVEELEIFLEDHLFWDPLYVRQKILPLLTHFYLTELASAPTGSSSKPLLLGAYAPLCIQRIKIEQGEPLYRLAWKSMKEGVDGQQWLSLNLDATPAAEIKRKRTGELGETDPEEDELVELEPEENDFCFTTDENMEVVKAACPDLVARFDREQEEKHAARAKVNKRKKVVACDIKKRSILSYFKQEKQVQNTQEWDATGCGKSPVEELPSQTPKKEAVVCCPTGTESLIASLNSKSKTTRFSLVSPPPVPGTPRRKVSKSVARRLSLDKF</sequence>
<feature type="compositionally biased region" description="Basic residues" evidence="10">
    <location>
        <begin position="640"/>
        <end position="649"/>
    </location>
</feature>
<keyword evidence="2" id="KW-0540">Nuclease</keyword>
<dbReference type="CDD" id="cd09869">
    <property type="entry name" value="PIN_GEN1"/>
    <property type="match status" value="1"/>
</dbReference>
<dbReference type="InterPro" id="IPR029060">
    <property type="entry name" value="PIN-like_dom_sf"/>
</dbReference>
<dbReference type="SUPFAM" id="SSF88723">
    <property type="entry name" value="PIN domain-like"/>
    <property type="match status" value="1"/>
</dbReference>
<keyword evidence="5" id="KW-0227">DNA damage</keyword>
<evidence type="ECO:0008006" key="15">
    <source>
        <dbReference type="Google" id="ProtNLM"/>
    </source>
</evidence>
<keyword evidence="7" id="KW-0460">Magnesium</keyword>
<dbReference type="FunFam" id="1.10.150.20:FF:000030">
    <property type="entry name" value="Flap endonuclease GEN-like 1"/>
    <property type="match status" value="1"/>
</dbReference>
<dbReference type="InterPro" id="IPR008918">
    <property type="entry name" value="HhH2"/>
</dbReference>
<dbReference type="Gene3D" id="3.40.50.1010">
    <property type="entry name" value="5'-nuclease"/>
    <property type="match status" value="1"/>
</dbReference>
<dbReference type="Gene3D" id="1.10.150.20">
    <property type="entry name" value="5' to 3' exonuclease, C-terminal subdomain"/>
    <property type="match status" value="1"/>
</dbReference>
<dbReference type="InterPro" id="IPR006086">
    <property type="entry name" value="XPG-I_dom"/>
</dbReference>
<dbReference type="PANTHER" id="PTHR11081:SF59">
    <property type="entry name" value="FI23547P1"/>
    <property type="match status" value="1"/>
</dbReference>
<accession>A0ABD3HPK2</accession>